<organism evidence="6 7">
    <name type="scientific">Bacillus selenitireducens (strain ATCC 700615 / DSM 15326 / MLS10)</name>
    <dbReference type="NCBI Taxonomy" id="439292"/>
    <lineage>
        <taxon>Bacteria</taxon>
        <taxon>Bacillati</taxon>
        <taxon>Bacillota</taxon>
        <taxon>Bacilli</taxon>
        <taxon>Bacillales</taxon>
        <taxon>Bacillaceae</taxon>
        <taxon>Salisediminibacterium</taxon>
    </lineage>
</organism>
<dbReference type="GO" id="GO:0008270">
    <property type="term" value="F:zinc ion binding"/>
    <property type="evidence" value="ECO:0007669"/>
    <property type="project" value="UniProtKB-UniRule"/>
</dbReference>
<keyword evidence="1 4" id="KW-0963">Cytoplasm</keyword>
<feature type="domain" description="SprT-like" evidence="5">
    <location>
        <begin position="4"/>
        <end position="149"/>
    </location>
</feature>
<dbReference type="SMART" id="SM00731">
    <property type="entry name" value="SprT"/>
    <property type="match status" value="1"/>
</dbReference>
<keyword evidence="2 4" id="KW-0479">Metal-binding</keyword>
<keyword evidence="7" id="KW-1185">Reference proteome</keyword>
<dbReference type="OrthoDB" id="9799909at2"/>
<feature type="active site" evidence="4">
    <location>
        <position position="68"/>
    </location>
</feature>
<feature type="binding site" evidence="4">
    <location>
        <position position="71"/>
    </location>
    <ligand>
        <name>Zn(2+)</name>
        <dbReference type="ChEBI" id="CHEBI:29105"/>
    </ligand>
</feature>
<dbReference type="HOGENOM" id="CLU_123820_0_0_9"/>
<dbReference type="eggNOG" id="COG3091">
    <property type="taxonomic scope" value="Bacteria"/>
</dbReference>
<comment type="cofactor">
    <cofactor evidence="4">
        <name>Zn(2+)</name>
        <dbReference type="ChEBI" id="CHEBI:29105"/>
    </cofactor>
    <text evidence="4">Binds 1 zinc ion.</text>
</comment>
<evidence type="ECO:0000256" key="2">
    <source>
        <dbReference type="ARBA" id="ARBA00022723"/>
    </source>
</evidence>
<evidence type="ECO:0000313" key="6">
    <source>
        <dbReference type="EMBL" id="ADH98078.1"/>
    </source>
</evidence>
<dbReference type="AlphaFoldDB" id="D6XY05"/>
<evidence type="ECO:0000259" key="5">
    <source>
        <dbReference type="SMART" id="SM00731"/>
    </source>
</evidence>
<keyword evidence="3 4" id="KW-0862">Zinc</keyword>
<dbReference type="Proteomes" id="UP000000271">
    <property type="component" value="Chromosome"/>
</dbReference>
<accession>D6XY05</accession>
<dbReference type="RefSeq" id="WP_013171507.1">
    <property type="nucleotide sequence ID" value="NC_014219.1"/>
</dbReference>
<comment type="subcellular location">
    <subcellularLocation>
        <location evidence="4">Cytoplasm</location>
    </subcellularLocation>
</comment>
<comment type="similarity">
    <text evidence="4">Belongs to the SprT family.</text>
</comment>
<evidence type="ECO:0000256" key="4">
    <source>
        <dbReference type="HAMAP-Rule" id="MF_00745"/>
    </source>
</evidence>
<gene>
    <name evidence="6" type="ordered locus">Bsel_0542</name>
</gene>
<dbReference type="NCBIfam" id="NF003339">
    <property type="entry name" value="PRK04351.1"/>
    <property type="match status" value="1"/>
</dbReference>
<evidence type="ECO:0000313" key="7">
    <source>
        <dbReference type="Proteomes" id="UP000000271"/>
    </source>
</evidence>
<dbReference type="InterPro" id="IPR023524">
    <property type="entry name" value="Uncharacterised_SprT-like"/>
</dbReference>
<dbReference type="KEGG" id="bse:Bsel_0542"/>
<name>D6XY05_BACIE</name>
<dbReference type="GO" id="GO:0005737">
    <property type="term" value="C:cytoplasm"/>
    <property type="evidence" value="ECO:0007669"/>
    <property type="project" value="UniProtKB-SubCell"/>
</dbReference>
<dbReference type="HAMAP" id="MF_00745">
    <property type="entry name" value="SprT_like"/>
    <property type="match status" value="1"/>
</dbReference>
<proteinExistence type="inferred from homology"/>
<dbReference type="EMBL" id="CP001791">
    <property type="protein sequence ID" value="ADH98078.1"/>
    <property type="molecule type" value="Genomic_DNA"/>
</dbReference>
<feature type="binding site" evidence="4">
    <location>
        <position position="67"/>
    </location>
    <ligand>
        <name>Zn(2+)</name>
        <dbReference type="ChEBI" id="CHEBI:29105"/>
    </ligand>
</feature>
<evidence type="ECO:0000256" key="3">
    <source>
        <dbReference type="ARBA" id="ARBA00022833"/>
    </source>
</evidence>
<protein>
    <recommendedName>
        <fullName evidence="4">Protein SprT-like</fullName>
    </recommendedName>
</protein>
<sequence length="160" mass="18758">MTENELQRLTEQLSAEFFGKPFRHRITFNKRLRTTGGRYLLKSHHIEINPGHYETFGKNELIGIIKHELCHYHLHIEGRGYRHQDAEFKRLLKETGASRHCRLIPGARLRSTKLHIYHCGACRQVYERKRRMDVKKFACGRCGGKLKFIKTLSAETIDGI</sequence>
<evidence type="ECO:0000256" key="1">
    <source>
        <dbReference type="ARBA" id="ARBA00022490"/>
    </source>
</evidence>
<dbReference type="InterPro" id="IPR006640">
    <property type="entry name" value="SprT-like_domain"/>
</dbReference>
<reference evidence="6" key="1">
    <citation type="submission" date="2009-10" db="EMBL/GenBank/DDBJ databases">
        <title>Complete sequence of Bacillus selenitireducens MLS10.</title>
        <authorList>
            <consortium name="US DOE Joint Genome Institute"/>
            <person name="Lucas S."/>
            <person name="Copeland A."/>
            <person name="Lapidus A."/>
            <person name="Glavina del Rio T."/>
            <person name="Dalin E."/>
            <person name="Tice H."/>
            <person name="Bruce D."/>
            <person name="Goodwin L."/>
            <person name="Pitluck S."/>
            <person name="Sims D."/>
            <person name="Brettin T."/>
            <person name="Detter J.C."/>
            <person name="Han C."/>
            <person name="Larimer F."/>
            <person name="Land M."/>
            <person name="Hauser L."/>
            <person name="Kyrpides N."/>
            <person name="Ovchinnikova G."/>
            <person name="Stolz J."/>
        </authorList>
    </citation>
    <scope>NUCLEOTIDE SEQUENCE [LARGE SCALE GENOMIC DNA]</scope>
    <source>
        <strain evidence="6">MLS10</strain>
    </source>
</reference>
<dbReference type="GO" id="GO:0006950">
    <property type="term" value="P:response to stress"/>
    <property type="evidence" value="ECO:0007669"/>
    <property type="project" value="UniProtKB-ARBA"/>
</dbReference>
<dbReference type="STRING" id="439292.Bsel_0542"/>
<dbReference type="Pfam" id="PF10263">
    <property type="entry name" value="SprT-like"/>
    <property type="match status" value="1"/>
</dbReference>